<protein>
    <recommendedName>
        <fullName evidence="2">Xylanolytic transcriptional activator regulatory domain-containing protein</fullName>
    </recommendedName>
</protein>
<dbReference type="OrthoDB" id="3945418at2759"/>
<dbReference type="Pfam" id="PF04082">
    <property type="entry name" value="Fungal_trans"/>
    <property type="match status" value="1"/>
</dbReference>
<proteinExistence type="predicted"/>
<name>W9VYI0_9EURO</name>
<organism evidence="3 4">
    <name type="scientific">Cladophialophora yegresii CBS 114405</name>
    <dbReference type="NCBI Taxonomy" id="1182544"/>
    <lineage>
        <taxon>Eukaryota</taxon>
        <taxon>Fungi</taxon>
        <taxon>Dikarya</taxon>
        <taxon>Ascomycota</taxon>
        <taxon>Pezizomycotina</taxon>
        <taxon>Eurotiomycetes</taxon>
        <taxon>Chaetothyriomycetidae</taxon>
        <taxon>Chaetothyriales</taxon>
        <taxon>Herpotrichiellaceae</taxon>
        <taxon>Cladophialophora</taxon>
    </lineage>
</organism>
<keyword evidence="1" id="KW-0539">Nucleus</keyword>
<dbReference type="GO" id="GO:0006351">
    <property type="term" value="P:DNA-templated transcription"/>
    <property type="evidence" value="ECO:0007669"/>
    <property type="project" value="InterPro"/>
</dbReference>
<accession>W9VYI0</accession>
<evidence type="ECO:0000259" key="2">
    <source>
        <dbReference type="Pfam" id="PF04082"/>
    </source>
</evidence>
<reference evidence="3 4" key="1">
    <citation type="submission" date="2013-03" db="EMBL/GenBank/DDBJ databases">
        <title>The Genome Sequence of Cladophialophora yegresii CBS 114405.</title>
        <authorList>
            <consortium name="The Broad Institute Genomics Platform"/>
            <person name="Cuomo C."/>
            <person name="de Hoog S."/>
            <person name="Gorbushina A."/>
            <person name="Walker B."/>
            <person name="Young S.K."/>
            <person name="Zeng Q."/>
            <person name="Gargeya S."/>
            <person name="Fitzgerald M."/>
            <person name="Haas B."/>
            <person name="Abouelleil A."/>
            <person name="Allen A.W."/>
            <person name="Alvarado L."/>
            <person name="Arachchi H.M."/>
            <person name="Berlin A.M."/>
            <person name="Chapman S.B."/>
            <person name="Gainer-Dewar J."/>
            <person name="Goldberg J."/>
            <person name="Griggs A."/>
            <person name="Gujja S."/>
            <person name="Hansen M."/>
            <person name="Howarth C."/>
            <person name="Imamovic A."/>
            <person name="Ireland A."/>
            <person name="Larimer J."/>
            <person name="McCowan C."/>
            <person name="Murphy C."/>
            <person name="Pearson M."/>
            <person name="Poon T.W."/>
            <person name="Priest M."/>
            <person name="Roberts A."/>
            <person name="Saif S."/>
            <person name="Shea T."/>
            <person name="Sisk P."/>
            <person name="Sykes S."/>
            <person name="Wortman J."/>
            <person name="Nusbaum C."/>
            <person name="Birren B."/>
        </authorList>
    </citation>
    <scope>NUCLEOTIDE SEQUENCE [LARGE SCALE GENOMIC DNA]</scope>
    <source>
        <strain evidence="3 4">CBS 114405</strain>
    </source>
</reference>
<dbReference type="InterPro" id="IPR007219">
    <property type="entry name" value="XnlR_reg_dom"/>
</dbReference>
<dbReference type="RefSeq" id="XP_007759840.1">
    <property type="nucleotide sequence ID" value="XM_007761650.1"/>
</dbReference>
<dbReference type="VEuPathDB" id="FungiDB:A1O7_07653"/>
<sequence>MLNTNPYPVRSVPPADAPDSAKDYQWRLWAAREIQQRLLLALYMLDGLTSHMSGEPTSVRHTANQMHVPSNEAVFEASTANEWTAQMRSAATSQSTSTSFRLILLHLFNTGGPGEAAWLDTTLSAFSYKIYESNSLDASLSSADRLETLLRWHALCLDTRLASSLLCRNLSAKYDIRQHIWRDTHGLHANANMDLATWPTTPAARLALLHATAIQEIIEQLPHDRAHAIHMPGSLFAASTVYSVFDLGSESTVKIPSTVTWQDAFVDDRPNANDSVYSHSPPVCRLPSMQVAESDTARYIRGDRLQGAGVTSRNLLYELSSMQKLFGCLTAQWGAAVDMEAVVDKWIERCR</sequence>
<comment type="caution">
    <text evidence="3">The sequence shown here is derived from an EMBL/GenBank/DDBJ whole genome shotgun (WGS) entry which is preliminary data.</text>
</comment>
<dbReference type="Proteomes" id="UP000019473">
    <property type="component" value="Unassembled WGS sequence"/>
</dbReference>
<feature type="domain" description="Xylanolytic transcriptional activator regulatory" evidence="2">
    <location>
        <begin position="12"/>
        <end position="99"/>
    </location>
</feature>
<dbReference type="GO" id="GO:0008270">
    <property type="term" value="F:zinc ion binding"/>
    <property type="evidence" value="ECO:0007669"/>
    <property type="project" value="InterPro"/>
</dbReference>
<dbReference type="eggNOG" id="ENOG502QW9X">
    <property type="taxonomic scope" value="Eukaryota"/>
</dbReference>
<gene>
    <name evidence="3" type="ORF">A1O7_07653</name>
</gene>
<dbReference type="AlphaFoldDB" id="W9VYI0"/>
<dbReference type="EMBL" id="AMGW01000005">
    <property type="protein sequence ID" value="EXJ57306.1"/>
    <property type="molecule type" value="Genomic_DNA"/>
</dbReference>
<dbReference type="STRING" id="1182544.W9VYI0"/>
<evidence type="ECO:0000256" key="1">
    <source>
        <dbReference type="ARBA" id="ARBA00023242"/>
    </source>
</evidence>
<dbReference type="GO" id="GO:0003677">
    <property type="term" value="F:DNA binding"/>
    <property type="evidence" value="ECO:0007669"/>
    <property type="project" value="InterPro"/>
</dbReference>
<keyword evidence="4" id="KW-1185">Reference proteome</keyword>
<evidence type="ECO:0000313" key="4">
    <source>
        <dbReference type="Proteomes" id="UP000019473"/>
    </source>
</evidence>
<dbReference type="GeneID" id="19182225"/>
<dbReference type="HOGENOM" id="CLU_024140_0_0_1"/>
<evidence type="ECO:0000313" key="3">
    <source>
        <dbReference type="EMBL" id="EXJ57306.1"/>
    </source>
</evidence>